<evidence type="ECO:0000313" key="2">
    <source>
        <dbReference type="Proteomes" id="UP000076532"/>
    </source>
</evidence>
<protein>
    <submittedName>
        <fullName evidence="1">Uncharacterized protein</fullName>
    </submittedName>
</protein>
<dbReference type="Proteomes" id="UP000076532">
    <property type="component" value="Unassembled WGS sequence"/>
</dbReference>
<reference evidence="1 2" key="1">
    <citation type="journal article" date="2016" name="Mol. Biol. Evol.">
        <title>Comparative Genomics of Early-Diverging Mushroom-Forming Fungi Provides Insights into the Origins of Lignocellulose Decay Capabilities.</title>
        <authorList>
            <person name="Nagy L.G."/>
            <person name="Riley R."/>
            <person name="Tritt A."/>
            <person name="Adam C."/>
            <person name="Daum C."/>
            <person name="Floudas D."/>
            <person name="Sun H."/>
            <person name="Yadav J.S."/>
            <person name="Pangilinan J."/>
            <person name="Larsson K.H."/>
            <person name="Matsuura K."/>
            <person name="Barry K."/>
            <person name="Labutti K."/>
            <person name="Kuo R."/>
            <person name="Ohm R.A."/>
            <person name="Bhattacharya S.S."/>
            <person name="Shirouzu T."/>
            <person name="Yoshinaga Y."/>
            <person name="Martin F.M."/>
            <person name="Grigoriev I.V."/>
            <person name="Hibbett D.S."/>
        </authorList>
    </citation>
    <scope>NUCLEOTIDE SEQUENCE [LARGE SCALE GENOMIC DNA]</scope>
    <source>
        <strain evidence="1 2">CBS 109695</strain>
    </source>
</reference>
<sequence length="183" mass="19577">MAESIIHFVGQEFSYGVSSALKGVACWYFVQPVSRGVITVEATVVVLRRHPLHEESLASAAGVLLIGKVRALSGVKDSDTSYIVDDQLSVKYSTVGKVGGLVWLARPVGWGGGMVIRYPAMISSRNIWGLGTVLARQVREPTGAPGTVVARQARKPTADCMPWESDEASDAVSYLRLVLCVGS</sequence>
<evidence type="ECO:0000313" key="1">
    <source>
        <dbReference type="EMBL" id="KZP23515.1"/>
    </source>
</evidence>
<gene>
    <name evidence="1" type="ORF">FIBSPDRAFT_889616</name>
</gene>
<dbReference type="AlphaFoldDB" id="A0A166M0L8"/>
<name>A0A166M0L8_9AGAM</name>
<keyword evidence="2" id="KW-1185">Reference proteome</keyword>
<dbReference type="EMBL" id="KV417532">
    <property type="protein sequence ID" value="KZP23515.1"/>
    <property type="molecule type" value="Genomic_DNA"/>
</dbReference>
<organism evidence="1 2">
    <name type="scientific">Athelia psychrophila</name>
    <dbReference type="NCBI Taxonomy" id="1759441"/>
    <lineage>
        <taxon>Eukaryota</taxon>
        <taxon>Fungi</taxon>
        <taxon>Dikarya</taxon>
        <taxon>Basidiomycota</taxon>
        <taxon>Agaricomycotina</taxon>
        <taxon>Agaricomycetes</taxon>
        <taxon>Agaricomycetidae</taxon>
        <taxon>Atheliales</taxon>
        <taxon>Atheliaceae</taxon>
        <taxon>Athelia</taxon>
    </lineage>
</organism>
<accession>A0A166M0L8</accession>
<proteinExistence type="predicted"/>